<dbReference type="SUPFAM" id="SSF54928">
    <property type="entry name" value="RNA-binding domain, RBD"/>
    <property type="match status" value="1"/>
</dbReference>
<dbReference type="FunFam" id="3.30.70.330:FF:000476">
    <property type="entry name" value="Zinc finger CCCH domain-containing protein 4"/>
    <property type="match status" value="1"/>
</dbReference>
<keyword evidence="1 6" id="KW-0479">Metal-binding</keyword>
<dbReference type="GO" id="GO:0000974">
    <property type="term" value="C:Prp19 complex"/>
    <property type="evidence" value="ECO:0007669"/>
    <property type="project" value="TreeGrafter"/>
</dbReference>
<accession>V4N4Q5</accession>
<dbReference type="Proteomes" id="UP000030689">
    <property type="component" value="Unassembled WGS sequence"/>
</dbReference>
<dbReference type="GO" id="GO:0071006">
    <property type="term" value="C:U2-type catalytic step 1 spliceosome"/>
    <property type="evidence" value="ECO:0007669"/>
    <property type="project" value="TreeGrafter"/>
</dbReference>
<dbReference type="InterPro" id="IPR036855">
    <property type="entry name" value="Znf_CCCH_sf"/>
</dbReference>
<dbReference type="AlphaFoldDB" id="V4N4Q5"/>
<dbReference type="GO" id="GO:0071007">
    <property type="term" value="C:U2-type catalytic step 2 spliceosome"/>
    <property type="evidence" value="ECO:0007669"/>
    <property type="project" value="TreeGrafter"/>
</dbReference>
<feature type="domain" description="RRM" evidence="7">
    <location>
        <begin position="128"/>
        <end position="201"/>
    </location>
</feature>
<dbReference type="PROSITE" id="PS50102">
    <property type="entry name" value="RRM"/>
    <property type="match status" value="1"/>
</dbReference>
<dbReference type="KEGG" id="eus:EUTSA_v10015561mg"/>
<name>V4N4Q5_EUTSA</name>
<evidence type="ECO:0000256" key="2">
    <source>
        <dbReference type="ARBA" id="ARBA00022771"/>
    </source>
</evidence>
<dbReference type="PROSITE" id="PS50103">
    <property type="entry name" value="ZF_C3H1"/>
    <property type="match status" value="1"/>
</dbReference>
<evidence type="ECO:0000256" key="4">
    <source>
        <dbReference type="ARBA" id="ARBA00022884"/>
    </source>
</evidence>
<reference evidence="9 10" key="1">
    <citation type="journal article" date="2013" name="Front. Plant Sci.">
        <title>The Reference Genome of the Halophytic Plant Eutrema salsugineum.</title>
        <authorList>
            <person name="Yang R."/>
            <person name="Jarvis D.E."/>
            <person name="Chen H."/>
            <person name="Beilstein M.A."/>
            <person name="Grimwood J."/>
            <person name="Jenkins J."/>
            <person name="Shu S."/>
            <person name="Prochnik S."/>
            <person name="Xin M."/>
            <person name="Ma C."/>
            <person name="Schmutz J."/>
            <person name="Wing R.A."/>
            <person name="Mitchell-Olds T."/>
            <person name="Schumaker K.S."/>
            <person name="Wang X."/>
        </authorList>
    </citation>
    <scope>NUCLEOTIDE SEQUENCE [LARGE SCALE GENOMIC DNA]</scope>
</reference>
<keyword evidence="10" id="KW-1185">Reference proteome</keyword>
<evidence type="ECO:0000313" key="10">
    <source>
        <dbReference type="Proteomes" id="UP000030689"/>
    </source>
</evidence>
<dbReference type="EMBL" id="KI517464">
    <property type="protein sequence ID" value="ESQ40386.1"/>
    <property type="molecule type" value="Genomic_DNA"/>
</dbReference>
<evidence type="ECO:0000256" key="3">
    <source>
        <dbReference type="ARBA" id="ARBA00022833"/>
    </source>
</evidence>
<protein>
    <recommendedName>
        <fullName evidence="11">RNA-binding motif protein 22</fullName>
    </recommendedName>
</protein>
<dbReference type="Gene3D" id="4.10.1000.10">
    <property type="entry name" value="Zinc finger, CCCH-type"/>
    <property type="match status" value="1"/>
</dbReference>
<gene>
    <name evidence="9" type="ORF">EUTSA_v10015561mg</name>
</gene>
<dbReference type="SMART" id="SM00356">
    <property type="entry name" value="ZnF_C3H1"/>
    <property type="match status" value="1"/>
</dbReference>
<proteinExistence type="predicted"/>
<dbReference type="InterPro" id="IPR012677">
    <property type="entry name" value="Nucleotide-bd_a/b_plait_sf"/>
</dbReference>
<dbReference type="InterPro" id="IPR000571">
    <property type="entry name" value="Znf_CCCH"/>
</dbReference>
<feature type="zinc finger region" description="C3H1-type" evidence="6">
    <location>
        <begin position="57"/>
        <end position="84"/>
    </location>
</feature>
<dbReference type="STRING" id="72664.V4N4Q5"/>
<dbReference type="InterPro" id="IPR039171">
    <property type="entry name" value="Cwc2/Slt11"/>
</dbReference>
<dbReference type="InterPro" id="IPR035979">
    <property type="entry name" value="RBD_domain_sf"/>
</dbReference>
<dbReference type="SUPFAM" id="SSF90229">
    <property type="entry name" value="CCCH zinc finger"/>
    <property type="match status" value="1"/>
</dbReference>
<dbReference type="Gramene" id="ESQ40386">
    <property type="protein sequence ID" value="ESQ40386"/>
    <property type="gene ID" value="EUTSA_v10015561mg"/>
</dbReference>
<evidence type="ECO:0000313" key="9">
    <source>
        <dbReference type="EMBL" id="ESQ40386.1"/>
    </source>
</evidence>
<feature type="domain" description="C3H1-type" evidence="8">
    <location>
        <begin position="57"/>
        <end position="84"/>
    </location>
</feature>
<evidence type="ECO:0000256" key="1">
    <source>
        <dbReference type="ARBA" id="ARBA00022723"/>
    </source>
</evidence>
<dbReference type="OMA" id="IPIACES"/>
<evidence type="ECO:0008006" key="11">
    <source>
        <dbReference type="Google" id="ProtNLM"/>
    </source>
</evidence>
<dbReference type="PANTHER" id="PTHR14089">
    <property type="entry name" value="PRE-MRNA-SPLICING FACTOR RBM22"/>
    <property type="match status" value="1"/>
</dbReference>
<dbReference type="GO" id="GO:0017070">
    <property type="term" value="F:U6 snRNA binding"/>
    <property type="evidence" value="ECO:0007669"/>
    <property type="project" value="TreeGrafter"/>
</dbReference>
<dbReference type="OrthoDB" id="10259600at2759"/>
<keyword evidence="2 6" id="KW-0863">Zinc-finger</keyword>
<dbReference type="PANTHER" id="PTHR14089:SF12">
    <property type="entry name" value="ZINC FINGER CCCH DOMAIN-CONTAINING PROTEIN 4-RELATED"/>
    <property type="match status" value="1"/>
</dbReference>
<dbReference type="SMART" id="SM00360">
    <property type="entry name" value="RRM"/>
    <property type="match status" value="1"/>
</dbReference>
<dbReference type="InterPro" id="IPR000504">
    <property type="entry name" value="RRM_dom"/>
</dbReference>
<evidence type="ECO:0000259" key="7">
    <source>
        <dbReference type="PROSITE" id="PS50102"/>
    </source>
</evidence>
<evidence type="ECO:0000259" key="8">
    <source>
        <dbReference type="PROSITE" id="PS50103"/>
    </source>
</evidence>
<dbReference type="CDD" id="cd12224">
    <property type="entry name" value="RRM_RBM22"/>
    <property type="match status" value="1"/>
</dbReference>
<dbReference type="eggNOG" id="KOG0153">
    <property type="taxonomic scope" value="Eukaryota"/>
</dbReference>
<keyword evidence="4 5" id="KW-0694">RNA-binding</keyword>
<evidence type="ECO:0000256" key="6">
    <source>
        <dbReference type="PROSITE-ProRule" id="PRU00723"/>
    </source>
</evidence>
<dbReference type="Gene3D" id="3.30.70.330">
    <property type="match status" value="1"/>
</dbReference>
<keyword evidence="3 6" id="KW-0862">Zinc</keyword>
<evidence type="ECO:0000256" key="5">
    <source>
        <dbReference type="PROSITE-ProRule" id="PRU00176"/>
    </source>
</evidence>
<sequence length="209" mass="24062">MAQRDGSALIPIACESCLGDNPYLKMSWTGLYESSYGKMRPNDTILKLQRRRPNYERNRPHVCSHYTIGRCTRGAECPYRHEMPKTGELSHHNIKDRYYGENDPVAMKLLGKAGEMGTLEPPEDESIKTLYLGGLNSSILEQDIRDQFYAYGEIESIRIFDERAYAFVTYTTRKGAEKATQALYNRLVINGKRLKLSWRRTQVPKTVSR</sequence>
<dbReference type="GO" id="GO:0036002">
    <property type="term" value="F:pre-mRNA binding"/>
    <property type="evidence" value="ECO:0007669"/>
    <property type="project" value="TreeGrafter"/>
</dbReference>
<dbReference type="GO" id="GO:0008270">
    <property type="term" value="F:zinc ion binding"/>
    <property type="evidence" value="ECO:0007669"/>
    <property type="project" value="UniProtKB-KW"/>
</dbReference>
<dbReference type="Pfam" id="PF00076">
    <property type="entry name" value="RRM_1"/>
    <property type="match status" value="1"/>
</dbReference>
<organism evidence="9 10">
    <name type="scientific">Eutrema salsugineum</name>
    <name type="common">Saltwater cress</name>
    <name type="synonym">Sisymbrium salsugineum</name>
    <dbReference type="NCBI Taxonomy" id="72664"/>
    <lineage>
        <taxon>Eukaryota</taxon>
        <taxon>Viridiplantae</taxon>
        <taxon>Streptophyta</taxon>
        <taxon>Embryophyta</taxon>
        <taxon>Tracheophyta</taxon>
        <taxon>Spermatophyta</taxon>
        <taxon>Magnoliopsida</taxon>
        <taxon>eudicotyledons</taxon>
        <taxon>Gunneridae</taxon>
        <taxon>Pentapetalae</taxon>
        <taxon>rosids</taxon>
        <taxon>malvids</taxon>
        <taxon>Brassicales</taxon>
        <taxon>Brassicaceae</taxon>
        <taxon>Eutremeae</taxon>
        <taxon>Eutrema</taxon>
    </lineage>
</organism>